<evidence type="ECO:0000313" key="2">
    <source>
        <dbReference type="Proteomes" id="UP000789366"/>
    </source>
</evidence>
<sequence>VDPECKIRTFPDLNNGEKEHIWVTHDETTFYVYDGPHSMWGPLKDKQEEACVMMVLDANRDGYWDSKKLLEQVVRAVNIFERTHPECVGVFVFDNATSHKAFAEDALVASKMNFGPGGSVPKMQDTMWSGGHQSMIIEEDYFLWKDGMVLECISCKKKEADPNVIDCCARQLISNQTDFLEQCDQIQQEIESRRHKVLFYPKFHPEFNHIKMYWEMAKRYTQSHCEYSLSKTRETICEAFDSIS</sequence>
<dbReference type="Proteomes" id="UP000789366">
    <property type="component" value="Unassembled WGS sequence"/>
</dbReference>
<feature type="non-terminal residue" evidence="1">
    <location>
        <position position="244"/>
    </location>
</feature>
<keyword evidence="2" id="KW-1185">Reference proteome</keyword>
<protein>
    <submittedName>
        <fullName evidence="1">15477_t:CDS:1</fullName>
    </submittedName>
</protein>
<dbReference type="EMBL" id="CAJVPW010042364">
    <property type="protein sequence ID" value="CAG8750096.1"/>
    <property type="molecule type" value="Genomic_DNA"/>
</dbReference>
<feature type="non-terminal residue" evidence="1">
    <location>
        <position position="1"/>
    </location>
</feature>
<name>A0ACA9QGE2_9GLOM</name>
<accession>A0ACA9QGE2</accession>
<proteinExistence type="predicted"/>
<evidence type="ECO:0000313" key="1">
    <source>
        <dbReference type="EMBL" id="CAG8750096.1"/>
    </source>
</evidence>
<organism evidence="1 2">
    <name type="scientific">Cetraspora pellucida</name>
    <dbReference type="NCBI Taxonomy" id="1433469"/>
    <lineage>
        <taxon>Eukaryota</taxon>
        <taxon>Fungi</taxon>
        <taxon>Fungi incertae sedis</taxon>
        <taxon>Mucoromycota</taxon>
        <taxon>Glomeromycotina</taxon>
        <taxon>Glomeromycetes</taxon>
        <taxon>Diversisporales</taxon>
        <taxon>Gigasporaceae</taxon>
        <taxon>Cetraspora</taxon>
    </lineage>
</organism>
<comment type="caution">
    <text evidence="1">The sequence shown here is derived from an EMBL/GenBank/DDBJ whole genome shotgun (WGS) entry which is preliminary data.</text>
</comment>
<reference evidence="1" key="1">
    <citation type="submission" date="2021-06" db="EMBL/GenBank/DDBJ databases">
        <authorList>
            <person name="Kallberg Y."/>
            <person name="Tangrot J."/>
            <person name="Rosling A."/>
        </authorList>
    </citation>
    <scope>NUCLEOTIDE SEQUENCE</scope>
    <source>
        <strain evidence="1">28 12/20/2015</strain>
    </source>
</reference>
<gene>
    <name evidence="1" type="ORF">SPELUC_LOCUS14418</name>
</gene>